<dbReference type="InterPro" id="IPR050508">
    <property type="entry name" value="Methyltransf_Superfamily"/>
</dbReference>
<evidence type="ECO:0000313" key="3">
    <source>
        <dbReference type="Proteomes" id="UP000515344"/>
    </source>
</evidence>
<sequence length="235" mass="26957">MEQNFDQFAKDYRSTHTKSIKAVAGADSFYFAQHKVKELARFEKNNSQIFLDLGCGDGAIESYIAAQFPTFSVTGIDISNESIVVANKKEISGCRFLWFDGVSIPFPENTFHVVFIAGVLHHVPLSQRQNLVNEIARVLQPGGRLYLFEHNPYNPLTRYLVNTCVFDEGVHLLKAKESRTLLRKAGLKILDKRYVIFFPRGRFFKWLHKTESMLAHVPLGGQYYFRAIKELPNQH</sequence>
<keyword evidence="3" id="KW-1185">Reference proteome</keyword>
<dbReference type="InterPro" id="IPR029063">
    <property type="entry name" value="SAM-dependent_MTases_sf"/>
</dbReference>
<dbReference type="Gene3D" id="3.40.50.150">
    <property type="entry name" value="Vaccinia Virus protein VP39"/>
    <property type="match status" value="1"/>
</dbReference>
<dbReference type="GO" id="GO:0032259">
    <property type="term" value="P:methylation"/>
    <property type="evidence" value="ECO:0007669"/>
    <property type="project" value="UniProtKB-KW"/>
</dbReference>
<dbReference type="KEGG" id="lacs:H4075_06370"/>
<dbReference type="CDD" id="cd02440">
    <property type="entry name" value="AdoMet_MTases"/>
    <property type="match status" value="1"/>
</dbReference>
<dbReference type="RefSeq" id="WP_182805204.1">
    <property type="nucleotide sequence ID" value="NZ_CP060007.1"/>
</dbReference>
<dbReference type="PANTHER" id="PTHR42912:SF80">
    <property type="entry name" value="METHYLTRANSFERASE DOMAIN-CONTAINING PROTEIN"/>
    <property type="match status" value="1"/>
</dbReference>
<dbReference type="EMBL" id="CP060007">
    <property type="protein sequence ID" value="QNA45818.1"/>
    <property type="molecule type" value="Genomic_DNA"/>
</dbReference>
<dbReference type="AlphaFoldDB" id="A0A7G5XK15"/>
<dbReference type="PANTHER" id="PTHR42912">
    <property type="entry name" value="METHYLTRANSFERASE"/>
    <property type="match status" value="1"/>
</dbReference>
<dbReference type="Pfam" id="PF08241">
    <property type="entry name" value="Methyltransf_11"/>
    <property type="match status" value="1"/>
</dbReference>
<gene>
    <name evidence="2" type="ORF">H4075_06370</name>
</gene>
<evidence type="ECO:0000259" key="1">
    <source>
        <dbReference type="Pfam" id="PF08241"/>
    </source>
</evidence>
<dbReference type="Proteomes" id="UP000515344">
    <property type="component" value="Chromosome"/>
</dbReference>
<organism evidence="2 3">
    <name type="scientific">Lacibacter sediminis</name>
    <dbReference type="NCBI Taxonomy" id="2760713"/>
    <lineage>
        <taxon>Bacteria</taxon>
        <taxon>Pseudomonadati</taxon>
        <taxon>Bacteroidota</taxon>
        <taxon>Chitinophagia</taxon>
        <taxon>Chitinophagales</taxon>
        <taxon>Chitinophagaceae</taxon>
        <taxon>Lacibacter</taxon>
    </lineage>
</organism>
<proteinExistence type="predicted"/>
<name>A0A7G5XK15_9BACT</name>
<protein>
    <submittedName>
        <fullName evidence="2">Class I SAM-dependent methyltransferase</fullName>
    </submittedName>
</protein>
<evidence type="ECO:0000313" key="2">
    <source>
        <dbReference type="EMBL" id="QNA45818.1"/>
    </source>
</evidence>
<accession>A0A7G5XK15</accession>
<keyword evidence="2" id="KW-0489">Methyltransferase</keyword>
<keyword evidence="2" id="KW-0808">Transferase</keyword>
<dbReference type="InterPro" id="IPR013216">
    <property type="entry name" value="Methyltransf_11"/>
</dbReference>
<reference evidence="3" key="1">
    <citation type="submission" date="2020-08" db="EMBL/GenBank/DDBJ databases">
        <title>Lacibacter sp. S13-6-6 genome sequencing.</title>
        <authorList>
            <person name="Jin L."/>
        </authorList>
    </citation>
    <scope>NUCLEOTIDE SEQUENCE [LARGE SCALE GENOMIC DNA]</scope>
    <source>
        <strain evidence="3">S13-6-6</strain>
    </source>
</reference>
<dbReference type="SUPFAM" id="SSF53335">
    <property type="entry name" value="S-adenosyl-L-methionine-dependent methyltransferases"/>
    <property type="match status" value="1"/>
</dbReference>
<dbReference type="GO" id="GO:0008757">
    <property type="term" value="F:S-adenosylmethionine-dependent methyltransferase activity"/>
    <property type="evidence" value="ECO:0007669"/>
    <property type="project" value="InterPro"/>
</dbReference>
<feature type="domain" description="Methyltransferase type 11" evidence="1">
    <location>
        <begin position="51"/>
        <end position="147"/>
    </location>
</feature>